<dbReference type="PANTHER" id="PTHR13710:SF105">
    <property type="entry name" value="ATP-DEPENDENT DNA HELICASE Q1"/>
    <property type="match status" value="1"/>
</dbReference>
<dbReference type="InterPro" id="IPR027417">
    <property type="entry name" value="P-loop_NTPase"/>
</dbReference>
<evidence type="ECO:0000313" key="8">
    <source>
        <dbReference type="Proteomes" id="UP000008063"/>
    </source>
</evidence>
<dbReference type="OrthoDB" id="2671786at2759"/>
<dbReference type="EC" id="5.6.2.4" evidence="5"/>
<dbReference type="AlphaFoldDB" id="F8PPJ9"/>
<name>F8PPJ9_SERL3</name>
<feature type="domain" description="Helicase ATP-binding" evidence="6">
    <location>
        <begin position="1"/>
        <end position="102"/>
    </location>
</feature>
<dbReference type="InterPro" id="IPR011545">
    <property type="entry name" value="DEAD/DEAH_box_helicase_dom"/>
</dbReference>
<gene>
    <name evidence="7" type="ORF">SERLA73DRAFT_49774</name>
</gene>
<dbReference type="Gene3D" id="3.40.50.300">
    <property type="entry name" value="P-loop containing nucleotide triphosphate hydrolases"/>
    <property type="match status" value="1"/>
</dbReference>
<sequence length="139" mass="15970">IMQAIKSMMYRAIIISPQQTMKAGREFEKILQDPLFNSHLISIVFDEAHCITKWGDFRPEYQELGHLRYILPSHISFLVTSATLPPDTLKSVSKLLHLCSDKLITIHHSTDRPDITIGVCKIQYPLHTYANLFFFIPDG</sequence>
<keyword evidence="2" id="KW-0238">DNA-binding</keyword>
<protein>
    <recommendedName>
        <fullName evidence="5">DNA 3'-5' helicase</fullName>
        <ecNumber evidence="5">5.6.2.4</ecNumber>
    </recommendedName>
</protein>
<dbReference type="GO" id="GO:0043138">
    <property type="term" value="F:3'-5' DNA helicase activity"/>
    <property type="evidence" value="ECO:0007669"/>
    <property type="project" value="UniProtKB-EC"/>
</dbReference>
<dbReference type="InParanoid" id="F8PPJ9"/>
<evidence type="ECO:0000259" key="6">
    <source>
        <dbReference type="PROSITE" id="PS51192"/>
    </source>
</evidence>
<dbReference type="GO" id="GO:0005694">
    <property type="term" value="C:chromosome"/>
    <property type="evidence" value="ECO:0007669"/>
    <property type="project" value="TreeGrafter"/>
</dbReference>
<dbReference type="STRING" id="936435.F8PPJ9"/>
<proteinExistence type="inferred from homology"/>
<keyword evidence="8" id="KW-1185">Reference proteome</keyword>
<dbReference type="PROSITE" id="PS51192">
    <property type="entry name" value="HELICASE_ATP_BIND_1"/>
    <property type="match status" value="1"/>
</dbReference>
<reference evidence="8" key="1">
    <citation type="journal article" date="2011" name="Science">
        <title>The plant cell wall-decomposing machinery underlies the functional diversity of forest fungi.</title>
        <authorList>
            <person name="Eastwood D.C."/>
            <person name="Floudas D."/>
            <person name="Binder M."/>
            <person name="Majcherczyk A."/>
            <person name="Schneider P."/>
            <person name="Aerts A."/>
            <person name="Asiegbu F.O."/>
            <person name="Baker S.E."/>
            <person name="Barry K."/>
            <person name="Bendiksby M."/>
            <person name="Blumentritt M."/>
            <person name="Coutinho P.M."/>
            <person name="Cullen D."/>
            <person name="de Vries R.P."/>
            <person name="Gathman A."/>
            <person name="Goodell B."/>
            <person name="Henrissat B."/>
            <person name="Ihrmark K."/>
            <person name="Kauserud H."/>
            <person name="Kohler A."/>
            <person name="LaButti K."/>
            <person name="Lapidus A."/>
            <person name="Lavin J.L."/>
            <person name="Lee Y.-H."/>
            <person name="Lindquist E."/>
            <person name="Lilly W."/>
            <person name="Lucas S."/>
            <person name="Morin E."/>
            <person name="Murat C."/>
            <person name="Oguiza J.A."/>
            <person name="Park J."/>
            <person name="Pisabarro A.G."/>
            <person name="Riley R."/>
            <person name="Rosling A."/>
            <person name="Salamov A."/>
            <person name="Schmidt O."/>
            <person name="Schmutz J."/>
            <person name="Skrede I."/>
            <person name="Stenlid J."/>
            <person name="Wiebenga A."/>
            <person name="Xie X."/>
            <person name="Kuees U."/>
            <person name="Hibbett D.S."/>
            <person name="Hoffmeister D."/>
            <person name="Hoegberg N."/>
            <person name="Martin F."/>
            <person name="Grigoriev I.V."/>
            <person name="Watkinson S.C."/>
        </authorList>
    </citation>
    <scope>NUCLEOTIDE SEQUENCE [LARGE SCALE GENOMIC DNA]</scope>
    <source>
        <strain evidence="8">strain S7.3</strain>
    </source>
</reference>
<dbReference type="HOGENOM" id="CLU_126713_0_0_1"/>
<dbReference type="EMBL" id="GL945477">
    <property type="protein sequence ID" value="EGO01418.1"/>
    <property type="molecule type" value="Genomic_DNA"/>
</dbReference>
<evidence type="ECO:0000256" key="1">
    <source>
        <dbReference type="ARBA" id="ARBA00005446"/>
    </source>
</evidence>
<dbReference type="Pfam" id="PF00270">
    <property type="entry name" value="DEAD"/>
    <property type="match status" value="1"/>
</dbReference>
<dbReference type="PANTHER" id="PTHR13710">
    <property type="entry name" value="DNA HELICASE RECQ FAMILY MEMBER"/>
    <property type="match status" value="1"/>
</dbReference>
<evidence type="ECO:0000256" key="4">
    <source>
        <dbReference type="ARBA" id="ARBA00034617"/>
    </source>
</evidence>
<evidence type="ECO:0000313" key="7">
    <source>
        <dbReference type="EMBL" id="EGO01418.1"/>
    </source>
</evidence>
<dbReference type="GO" id="GO:0003677">
    <property type="term" value="F:DNA binding"/>
    <property type="evidence" value="ECO:0007669"/>
    <property type="project" value="UniProtKB-KW"/>
</dbReference>
<dbReference type="GO" id="GO:0005524">
    <property type="term" value="F:ATP binding"/>
    <property type="evidence" value="ECO:0007669"/>
    <property type="project" value="InterPro"/>
</dbReference>
<dbReference type="GO" id="GO:0009378">
    <property type="term" value="F:four-way junction helicase activity"/>
    <property type="evidence" value="ECO:0007669"/>
    <property type="project" value="TreeGrafter"/>
</dbReference>
<comment type="catalytic activity">
    <reaction evidence="4">
        <text>Couples ATP hydrolysis with the unwinding of duplex DNA by translocating in the 3'-5' direction.</text>
        <dbReference type="EC" id="5.6.2.4"/>
    </reaction>
</comment>
<evidence type="ECO:0000256" key="3">
    <source>
        <dbReference type="ARBA" id="ARBA00023235"/>
    </source>
</evidence>
<evidence type="ECO:0000256" key="5">
    <source>
        <dbReference type="ARBA" id="ARBA00034808"/>
    </source>
</evidence>
<organism evidence="8">
    <name type="scientific">Serpula lacrymans var. lacrymans (strain S7.3)</name>
    <name type="common">Dry rot fungus</name>
    <dbReference type="NCBI Taxonomy" id="936435"/>
    <lineage>
        <taxon>Eukaryota</taxon>
        <taxon>Fungi</taxon>
        <taxon>Dikarya</taxon>
        <taxon>Basidiomycota</taxon>
        <taxon>Agaricomycotina</taxon>
        <taxon>Agaricomycetes</taxon>
        <taxon>Agaricomycetidae</taxon>
        <taxon>Boletales</taxon>
        <taxon>Coniophorineae</taxon>
        <taxon>Serpulaceae</taxon>
        <taxon>Serpula</taxon>
    </lineage>
</organism>
<dbReference type="OMA" id="RYILPSH"/>
<keyword evidence="3" id="KW-0413">Isomerase</keyword>
<dbReference type="GO" id="GO:0000724">
    <property type="term" value="P:double-strand break repair via homologous recombination"/>
    <property type="evidence" value="ECO:0007669"/>
    <property type="project" value="TreeGrafter"/>
</dbReference>
<dbReference type="GO" id="GO:0005737">
    <property type="term" value="C:cytoplasm"/>
    <property type="evidence" value="ECO:0007669"/>
    <property type="project" value="TreeGrafter"/>
</dbReference>
<dbReference type="Proteomes" id="UP000008063">
    <property type="component" value="Unassembled WGS sequence"/>
</dbReference>
<comment type="similarity">
    <text evidence="1">Belongs to the helicase family. RecQ subfamily.</text>
</comment>
<dbReference type="SUPFAM" id="SSF52540">
    <property type="entry name" value="P-loop containing nucleoside triphosphate hydrolases"/>
    <property type="match status" value="1"/>
</dbReference>
<evidence type="ECO:0000256" key="2">
    <source>
        <dbReference type="ARBA" id="ARBA00023125"/>
    </source>
</evidence>
<feature type="non-terminal residue" evidence="7">
    <location>
        <position position="1"/>
    </location>
</feature>
<accession>F8PPJ9</accession>
<dbReference type="InterPro" id="IPR014001">
    <property type="entry name" value="Helicase_ATP-bd"/>
</dbReference>